<dbReference type="CDD" id="cd12296">
    <property type="entry name" value="RRM1_Prp24"/>
    <property type="match status" value="1"/>
</dbReference>
<dbReference type="InterPro" id="IPR011990">
    <property type="entry name" value="TPR-like_helical_dom_sf"/>
</dbReference>
<feature type="domain" description="RRM" evidence="9">
    <location>
        <begin position="818"/>
        <end position="896"/>
    </location>
</feature>
<dbReference type="GO" id="GO:0008380">
    <property type="term" value="P:RNA splicing"/>
    <property type="evidence" value="ECO:0007669"/>
    <property type="project" value="UniProtKB-KW"/>
</dbReference>
<keyword evidence="3" id="KW-0677">Repeat</keyword>
<evidence type="ECO:0000256" key="4">
    <source>
        <dbReference type="ARBA" id="ARBA00023187"/>
    </source>
</evidence>
<feature type="compositionally biased region" description="Basic and acidic residues" evidence="8">
    <location>
        <begin position="603"/>
        <end position="628"/>
    </location>
</feature>
<feature type="compositionally biased region" description="Low complexity" evidence="8">
    <location>
        <begin position="776"/>
        <end position="786"/>
    </location>
</feature>
<evidence type="ECO:0000256" key="2">
    <source>
        <dbReference type="ARBA" id="ARBA00022664"/>
    </source>
</evidence>
<dbReference type="AlphaFoldDB" id="A0A1E3Q348"/>
<evidence type="ECO:0000313" key="11">
    <source>
        <dbReference type="Proteomes" id="UP000094385"/>
    </source>
</evidence>
<dbReference type="EMBL" id="KV454296">
    <property type="protein sequence ID" value="ODQ72096.1"/>
    <property type="molecule type" value="Genomic_DNA"/>
</dbReference>
<proteinExistence type="predicted"/>
<feature type="region of interest" description="Disordered" evidence="8">
    <location>
        <begin position="897"/>
        <end position="936"/>
    </location>
</feature>
<evidence type="ECO:0000256" key="5">
    <source>
        <dbReference type="ARBA" id="ARBA00023242"/>
    </source>
</evidence>
<dbReference type="InterPro" id="IPR012677">
    <property type="entry name" value="Nucleotide-bd_a/b_plait_sf"/>
</dbReference>
<feature type="domain" description="RRM" evidence="9">
    <location>
        <begin position="641"/>
        <end position="716"/>
    </location>
</feature>
<dbReference type="PANTHER" id="PTHR17204:SF25">
    <property type="entry name" value="RRM DOMAIN-CONTAINING PROTEIN"/>
    <property type="match status" value="1"/>
</dbReference>
<dbReference type="Pfam" id="PF05843">
    <property type="entry name" value="Suf"/>
    <property type="match status" value="1"/>
</dbReference>
<feature type="domain" description="RRM" evidence="9">
    <location>
        <begin position="715"/>
        <end position="804"/>
    </location>
</feature>
<organism evidence="10 11">
    <name type="scientific">Lipomyces starkeyi NRRL Y-11557</name>
    <dbReference type="NCBI Taxonomy" id="675824"/>
    <lineage>
        <taxon>Eukaryota</taxon>
        <taxon>Fungi</taxon>
        <taxon>Dikarya</taxon>
        <taxon>Ascomycota</taxon>
        <taxon>Saccharomycotina</taxon>
        <taxon>Lipomycetes</taxon>
        <taxon>Lipomycetales</taxon>
        <taxon>Lipomycetaceae</taxon>
        <taxon>Lipomyces</taxon>
    </lineage>
</organism>
<dbReference type="InterPro" id="IPR008847">
    <property type="entry name" value="Suf"/>
</dbReference>
<dbReference type="PROSITE" id="PS50102">
    <property type="entry name" value="RRM"/>
    <property type="match status" value="3"/>
</dbReference>
<dbReference type="Pfam" id="PF00076">
    <property type="entry name" value="RRM_1"/>
    <property type="match status" value="3"/>
</dbReference>
<evidence type="ECO:0000256" key="3">
    <source>
        <dbReference type="ARBA" id="ARBA00022737"/>
    </source>
</evidence>
<feature type="region of interest" description="Disordered" evidence="8">
    <location>
        <begin position="1"/>
        <end position="26"/>
    </location>
</feature>
<keyword evidence="7" id="KW-0694">RNA-binding</keyword>
<protein>
    <recommendedName>
        <fullName evidence="6">mRNA 3'-end-processing protein RNA14</fullName>
    </recommendedName>
</protein>
<dbReference type="SUPFAM" id="SSF54928">
    <property type="entry name" value="RNA-binding domain, RBD"/>
    <property type="match status" value="2"/>
</dbReference>
<reference evidence="10 11" key="1">
    <citation type="journal article" date="2016" name="Proc. Natl. Acad. Sci. U.S.A.">
        <title>Comparative genomics of biotechnologically important yeasts.</title>
        <authorList>
            <person name="Riley R."/>
            <person name="Haridas S."/>
            <person name="Wolfe K.H."/>
            <person name="Lopes M.R."/>
            <person name="Hittinger C.T."/>
            <person name="Goeker M."/>
            <person name="Salamov A.A."/>
            <person name="Wisecaver J.H."/>
            <person name="Long T.M."/>
            <person name="Calvey C.H."/>
            <person name="Aerts A.L."/>
            <person name="Barry K.W."/>
            <person name="Choi C."/>
            <person name="Clum A."/>
            <person name="Coughlan A.Y."/>
            <person name="Deshpande S."/>
            <person name="Douglass A.P."/>
            <person name="Hanson S.J."/>
            <person name="Klenk H.-P."/>
            <person name="LaButti K.M."/>
            <person name="Lapidus A."/>
            <person name="Lindquist E.A."/>
            <person name="Lipzen A.M."/>
            <person name="Meier-Kolthoff J.P."/>
            <person name="Ohm R.A."/>
            <person name="Otillar R.P."/>
            <person name="Pangilinan J.L."/>
            <person name="Peng Y."/>
            <person name="Rokas A."/>
            <person name="Rosa C.A."/>
            <person name="Scheuner C."/>
            <person name="Sibirny A.A."/>
            <person name="Slot J.C."/>
            <person name="Stielow J.B."/>
            <person name="Sun H."/>
            <person name="Kurtzman C.P."/>
            <person name="Blackwell M."/>
            <person name="Grigoriev I.V."/>
            <person name="Jeffries T.W."/>
        </authorList>
    </citation>
    <scope>NUCLEOTIDE SEQUENCE [LARGE SCALE GENOMIC DNA]</scope>
    <source>
        <strain evidence="10 11">NRRL Y-11557</strain>
    </source>
</reference>
<evidence type="ECO:0000256" key="8">
    <source>
        <dbReference type="SAM" id="MobiDB-lite"/>
    </source>
</evidence>
<feature type="region of interest" description="Disordered" evidence="8">
    <location>
        <begin position="770"/>
        <end position="789"/>
    </location>
</feature>
<dbReference type="InterPro" id="IPR035979">
    <property type="entry name" value="RBD_domain_sf"/>
</dbReference>
<accession>A0A1E3Q348</accession>
<name>A0A1E3Q348_LIPST</name>
<evidence type="ECO:0000256" key="1">
    <source>
        <dbReference type="ARBA" id="ARBA00004123"/>
    </source>
</evidence>
<evidence type="ECO:0000256" key="6">
    <source>
        <dbReference type="ARBA" id="ARBA00026188"/>
    </source>
</evidence>
<evidence type="ECO:0000256" key="7">
    <source>
        <dbReference type="PROSITE-ProRule" id="PRU00176"/>
    </source>
</evidence>
<dbReference type="SUPFAM" id="SSF48452">
    <property type="entry name" value="TPR-like"/>
    <property type="match status" value="1"/>
</dbReference>
<gene>
    <name evidence="10" type="ORF">LIPSTDRAFT_4443</name>
</gene>
<feature type="compositionally biased region" description="Gly residues" evidence="8">
    <location>
        <begin position="899"/>
        <end position="924"/>
    </location>
</feature>
<feature type="compositionally biased region" description="Polar residues" evidence="8">
    <location>
        <begin position="8"/>
        <end position="19"/>
    </location>
</feature>
<dbReference type="PANTHER" id="PTHR17204">
    <property type="entry name" value="PRE-MRNA PROCESSING PROTEIN PRP39-RELATED"/>
    <property type="match status" value="1"/>
</dbReference>
<dbReference type="OrthoDB" id="360390at2759"/>
<sequence length="936" mass="106106">MSDDVPEEQQSQGSPIQRSNKQDLVDDDTLFTEDDAERLGTLIEAVVTAPYKFGNHVELLELLKKAGPGALDDELRDARHRMAGLFLMDEQFWQECIDDETRAREEKAKMSGGVYDDDDTIKMLELHARSVIDLLSVPLWKRYVEFIMNEHEREKKEGKPPELSMFDKGTLESVLVDAVNATGYSIPDSHELWNIYRDLKLRDMQANPTPDNIALLKRYYLARFKVPHATIDQTFADYSSFITQHENQIYEKELIAANKVVSETRKLLTEFQPYEDYLATAETDVNVWAQYIDVAVNRPKKQFYPEIPRVLYERAIKCSATVPAIWDSYVLYLLDQNFPFTTIDAVLERAVKACPKSGILWAHLIRTRERFKSTSELIEEAKDRAFATGLLSVNADEYSTVAAVWISYLRRKYATGLDENERSLVLGEQVVAVMTDFEQTFPSKNRNDQTYVLPRMYITVLTQQGEIAKARQQWQDLSRKHAREAVFWLRWFDWEKSVSLGSGDVLTPAGVLESAVGIKSLDSPERICEALLEFERDYGSAFSMEKAEIKVKKLMRAVQRRRAIEAASQEQQQPQRSTKEEKATNGKTGFVVPIAGKSDTDEESKTSKRKEQDDELEKPNSKKAKTESSEITAPARDREHRTVIVEGLGKEVTEQKVANFFKDCGEIKSMKVVTNDKLATATIEFQTADDVLAAQTRDQKILDGHTISVRVGVETTLWITNFPSAADEEYIRTIFAPYGEIVDIRFPSLSVNNKRRFCYLQYKRPEEAHAAQQALDDSPAPSISSSDAEHTTKARKLIVKISDPSQKHHRQGAVYEGRELFIRNIPISMKEPDIRKMFEKYGPLERVHLPSKDELFHTHQGFGFLSFENVEDAKKALELDLTKAGDRVLSVTVAEARSGAGGRGGRGGFGGPGRGRGRGRGGSDGANRADHRARRI</sequence>
<dbReference type="Gene3D" id="3.30.70.330">
    <property type="match status" value="3"/>
</dbReference>
<dbReference type="GO" id="GO:0005634">
    <property type="term" value="C:nucleus"/>
    <property type="evidence" value="ECO:0007669"/>
    <property type="project" value="UniProtKB-SubCell"/>
</dbReference>
<feature type="region of interest" description="Disordered" evidence="8">
    <location>
        <begin position="565"/>
        <end position="638"/>
    </location>
</feature>
<keyword evidence="11" id="KW-1185">Reference proteome</keyword>
<evidence type="ECO:0000259" key="9">
    <source>
        <dbReference type="PROSITE" id="PS50102"/>
    </source>
</evidence>
<dbReference type="GO" id="GO:0003723">
    <property type="term" value="F:RNA binding"/>
    <property type="evidence" value="ECO:0007669"/>
    <property type="project" value="UniProtKB-UniRule"/>
</dbReference>
<dbReference type="InterPro" id="IPR003107">
    <property type="entry name" value="HAT"/>
</dbReference>
<keyword evidence="4" id="KW-0508">mRNA splicing</keyword>
<keyword evidence="2" id="KW-0507">mRNA processing</keyword>
<dbReference type="Gene3D" id="1.25.40.10">
    <property type="entry name" value="Tetratricopeptide repeat domain"/>
    <property type="match status" value="2"/>
</dbReference>
<dbReference type="InterPro" id="IPR034397">
    <property type="entry name" value="Prp24_RRM1"/>
</dbReference>
<keyword evidence="5" id="KW-0539">Nucleus</keyword>
<dbReference type="SMART" id="SM00360">
    <property type="entry name" value="RRM"/>
    <property type="match status" value="3"/>
</dbReference>
<dbReference type="SMART" id="SM00386">
    <property type="entry name" value="HAT"/>
    <property type="match status" value="4"/>
</dbReference>
<dbReference type="CDD" id="cd00590">
    <property type="entry name" value="RRM_SF"/>
    <property type="match status" value="1"/>
</dbReference>
<dbReference type="InterPro" id="IPR000504">
    <property type="entry name" value="RRM_dom"/>
</dbReference>
<dbReference type="STRING" id="675824.A0A1E3Q348"/>
<comment type="subcellular location">
    <subcellularLocation>
        <location evidence="1">Nucleus</location>
    </subcellularLocation>
</comment>
<evidence type="ECO:0000313" key="10">
    <source>
        <dbReference type="EMBL" id="ODQ72096.1"/>
    </source>
</evidence>
<dbReference type="GO" id="GO:0006397">
    <property type="term" value="P:mRNA processing"/>
    <property type="evidence" value="ECO:0007669"/>
    <property type="project" value="UniProtKB-KW"/>
</dbReference>
<dbReference type="Proteomes" id="UP000094385">
    <property type="component" value="Unassembled WGS sequence"/>
</dbReference>